<evidence type="ECO:0000313" key="4">
    <source>
        <dbReference type="EMBL" id="KAH0547528.1"/>
    </source>
</evidence>
<feature type="region of interest" description="Disordered" evidence="1">
    <location>
        <begin position="1"/>
        <end position="37"/>
    </location>
</feature>
<gene>
    <name evidence="4" type="ORF">FGG08_000253</name>
</gene>
<feature type="transmembrane region" description="Helical" evidence="2">
    <location>
        <begin position="166"/>
        <end position="190"/>
    </location>
</feature>
<feature type="compositionally biased region" description="Basic residues" evidence="1">
    <location>
        <begin position="10"/>
        <end position="23"/>
    </location>
</feature>
<feature type="transmembrane region" description="Helical" evidence="2">
    <location>
        <begin position="102"/>
        <end position="120"/>
    </location>
</feature>
<keyword evidence="2" id="KW-1133">Transmembrane helix</keyword>
<accession>A0A9P8I9F8</accession>
<feature type="domain" description="DUF7719" evidence="3">
    <location>
        <begin position="130"/>
        <end position="197"/>
    </location>
</feature>
<feature type="transmembrane region" description="Helical" evidence="2">
    <location>
        <begin position="71"/>
        <end position="90"/>
    </location>
</feature>
<dbReference type="AlphaFoldDB" id="A0A9P8I9F8"/>
<dbReference type="PANTHER" id="PTHR37846">
    <property type="entry name" value="YALI0B21296P"/>
    <property type="match status" value="1"/>
</dbReference>
<protein>
    <recommendedName>
        <fullName evidence="3">DUF7719 domain-containing protein</fullName>
    </recommendedName>
</protein>
<sequence length="198" mass="22692">MDDNDEQILRNRKERRKQSKYFKLKQPDRSGSQGKTLLEIADERQKDLFKAADERQRELNEDDPIGPLGDAIVYTITLAMLHFTLDVLVYNQYGEEIKWRSIFSRTAQAIPIILVLVYALHGRASWAITQTFFLVLSTLSGCYLIHAANVYGYLAIMKRAPPLGTLWIWSVIELRLPLALLSLALVGGFLQWGNYSIF</sequence>
<dbReference type="Proteomes" id="UP000698800">
    <property type="component" value="Unassembled WGS sequence"/>
</dbReference>
<reference evidence="4" key="1">
    <citation type="submission" date="2021-03" db="EMBL/GenBank/DDBJ databases">
        <title>Comparative genomics and phylogenomic investigation of the class Geoglossomycetes provide insights into ecological specialization and systematics.</title>
        <authorList>
            <person name="Melie T."/>
            <person name="Pirro S."/>
            <person name="Miller A.N."/>
            <person name="Quandt A."/>
        </authorList>
    </citation>
    <scope>NUCLEOTIDE SEQUENCE</scope>
    <source>
        <strain evidence="4">GBOQ0MN5Z8</strain>
    </source>
</reference>
<evidence type="ECO:0000313" key="5">
    <source>
        <dbReference type="Proteomes" id="UP000698800"/>
    </source>
</evidence>
<evidence type="ECO:0000256" key="2">
    <source>
        <dbReference type="SAM" id="Phobius"/>
    </source>
</evidence>
<name>A0A9P8I9F8_9PEZI</name>
<keyword evidence="5" id="KW-1185">Reference proteome</keyword>
<keyword evidence="2" id="KW-0812">Transmembrane</keyword>
<organism evidence="4 5">
    <name type="scientific">Glutinoglossum americanum</name>
    <dbReference type="NCBI Taxonomy" id="1670608"/>
    <lineage>
        <taxon>Eukaryota</taxon>
        <taxon>Fungi</taxon>
        <taxon>Dikarya</taxon>
        <taxon>Ascomycota</taxon>
        <taxon>Pezizomycotina</taxon>
        <taxon>Geoglossomycetes</taxon>
        <taxon>Geoglossales</taxon>
        <taxon>Geoglossaceae</taxon>
        <taxon>Glutinoglossum</taxon>
    </lineage>
</organism>
<feature type="transmembrane region" description="Helical" evidence="2">
    <location>
        <begin position="132"/>
        <end position="154"/>
    </location>
</feature>
<dbReference type="PANTHER" id="PTHR37846:SF1">
    <property type="entry name" value="DEACETYLASE-LIKE PROTEIN"/>
    <property type="match status" value="1"/>
</dbReference>
<dbReference type="EMBL" id="JAGHQL010000003">
    <property type="protein sequence ID" value="KAH0547528.1"/>
    <property type="molecule type" value="Genomic_DNA"/>
</dbReference>
<dbReference type="Pfam" id="PF24841">
    <property type="entry name" value="DUF7719"/>
    <property type="match status" value="1"/>
</dbReference>
<keyword evidence="2" id="KW-0472">Membrane</keyword>
<comment type="caution">
    <text evidence="4">The sequence shown here is derived from an EMBL/GenBank/DDBJ whole genome shotgun (WGS) entry which is preliminary data.</text>
</comment>
<dbReference type="InterPro" id="IPR056136">
    <property type="entry name" value="DUF7719"/>
</dbReference>
<dbReference type="OrthoDB" id="5597489at2759"/>
<evidence type="ECO:0000259" key="3">
    <source>
        <dbReference type="Pfam" id="PF24841"/>
    </source>
</evidence>
<proteinExistence type="predicted"/>
<evidence type="ECO:0000256" key="1">
    <source>
        <dbReference type="SAM" id="MobiDB-lite"/>
    </source>
</evidence>